<accession>A0ABU2L687</accession>
<dbReference type="EC" id="2.3.1.-" evidence="2"/>
<proteinExistence type="predicted"/>
<dbReference type="InterPro" id="IPR041496">
    <property type="entry name" value="YitH/HolE_GNAT"/>
</dbReference>
<dbReference type="SUPFAM" id="SSF55729">
    <property type="entry name" value="Acyl-CoA N-acyltransferases (Nat)"/>
    <property type="match status" value="1"/>
</dbReference>
<evidence type="ECO:0000259" key="1">
    <source>
        <dbReference type="PROSITE" id="PS51186"/>
    </source>
</evidence>
<sequence length="294" mass="30279">MTPSPPTSPPPAVRRLTLADLDACVALAADCGWPPEHHKWRLLLAAGRGYGIDAAAGDGPAGGLIAAVVVTPYGREAASVGMMLVASRHQRRGLGERLLRTALERCATEAVFLTATDRGRPLYERLGFKPVGAVTTLRGAFAPAGGQAAGGVAVRAATAADLPGVLAYDLPAFGADRTPLLTRLPAFSDRFLVAERPGGGLAGYAARWPNAETAVAGPVLADDEAVARALITALAAGSDAPLRFDADDRHPRLAAWLRASGLAETARCTLMVLGAPGLPGDPARRFAPYSLALG</sequence>
<keyword evidence="3" id="KW-1185">Reference proteome</keyword>
<dbReference type="Gene3D" id="3.40.630.30">
    <property type="match status" value="1"/>
</dbReference>
<protein>
    <submittedName>
        <fullName evidence="2">GNAT family N-acetyltransferase</fullName>
        <ecNumber evidence="2">2.3.1.-</ecNumber>
    </submittedName>
</protein>
<feature type="domain" description="N-acetyltransferase" evidence="1">
    <location>
        <begin position="11"/>
        <end position="161"/>
    </location>
</feature>
<dbReference type="PROSITE" id="PS51186">
    <property type="entry name" value="GNAT"/>
    <property type="match status" value="1"/>
</dbReference>
<dbReference type="InterPro" id="IPR052729">
    <property type="entry name" value="Acyl/Acetyltrans_Enzymes"/>
</dbReference>
<dbReference type="EMBL" id="JAVREN010000009">
    <property type="protein sequence ID" value="MDT0307071.1"/>
    <property type="molecule type" value="Genomic_DNA"/>
</dbReference>
<dbReference type="Gene3D" id="3.40.630.90">
    <property type="match status" value="1"/>
</dbReference>
<dbReference type="RefSeq" id="WP_311630010.1">
    <property type="nucleotide sequence ID" value="NZ_JAVREN010000009.1"/>
</dbReference>
<dbReference type="GO" id="GO:0016746">
    <property type="term" value="F:acyltransferase activity"/>
    <property type="evidence" value="ECO:0007669"/>
    <property type="project" value="UniProtKB-KW"/>
</dbReference>
<evidence type="ECO:0000313" key="2">
    <source>
        <dbReference type="EMBL" id="MDT0307071.1"/>
    </source>
</evidence>
<dbReference type="CDD" id="cd04301">
    <property type="entry name" value="NAT_SF"/>
    <property type="match status" value="1"/>
</dbReference>
<comment type="caution">
    <text evidence="2">The sequence shown here is derived from an EMBL/GenBank/DDBJ whole genome shotgun (WGS) entry which is preliminary data.</text>
</comment>
<keyword evidence="2" id="KW-0808">Transferase</keyword>
<name>A0ABU2L687_9ACTN</name>
<reference evidence="3" key="1">
    <citation type="submission" date="2023-07" db="EMBL/GenBank/DDBJ databases">
        <title>30 novel species of actinomycetes from the DSMZ collection.</title>
        <authorList>
            <person name="Nouioui I."/>
        </authorList>
    </citation>
    <scope>NUCLEOTIDE SEQUENCE [LARGE SCALE GENOMIC DNA]</scope>
    <source>
        <strain evidence="3">DSM 44917</strain>
    </source>
</reference>
<dbReference type="InterPro" id="IPR000182">
    <property type="entry name" value="GNAT_dom"/>
</dbReference>
<dbReference type="Pfam" id="PF13508">
    <property type="entry name" value="Acetyltransf_7"/>
    <property type="match status" value="1"/>
</dbReference>
<organism evidence="2 3">
    <name type="scientific">Streptomyces boetiae</name>
    <dbReference type="NCBI Taxonomy" id="3075541"/>
    <lineage>
        <taxon>Bacteria</taxon>
        <taxon>Bacillati</taxon>
        <taxon>Actinomycetota</taxon>
        <taxon>Actinomycetes</taxon>
        <taxon>Kitasatosporales</taxon>
        <taxon>Streptomycetaceae</taxon>
        <taxon>Streptomyces</taxon>
    </lineage>
</organism>
<dbReference type="Pfam" id="PF18014">
    <property type="entry name" value="Acetyltransf_18"/>
    <property type="match status" value="1"/>
</dbReference>
<gene>
    <name evidence="2" type="ORF">RM780_08855</name>
</gene>
<dbReference type="PANTHER" id="PTHR47237:SF2">
    <property type="entry name" value="BLL4206 PROTEIN"/>
    <property type="match status" value="1"/>
</dbReference>
<evidence type="ECO:0000313" key="3">
    <source>
        <dbReference type="Proteomes" id="UP001183388"/>
    </source>
</evidence>
<keyword evidence="2" id="KW-0012">Acyltransferase</keyword>
<dbReference type="PANTHER" id="PTHR47237">
    <property type="entry name" value="SLL0310 PROTEIN"/>
    <property type="match status" value="1"/>
</dbReference>
<dbReference type="Proteomes" id="UP001183388">
    <property type="component" value="Unassembled WGS sequence"/>
</dbReference>
<dbReference type="InterPro" id="IPR016181">
    <property type="entry name" value="Acyl_CoA_acyltransferase"/>
</dbReference>